<accession>A0A0D0D9Y9</accession>
<keyword evidence="3" id="KW-1185">Reference proteome</keyword>
<name>A0A0D0D9Y9_9AGAM</name>
<feature type="region of interest" description="Disordered" evidence="1">
    <location>
        <begin position="53"/>
        <end position="89"/>
    </location>
</feature>
<proteinExistence type="predicted"/>
<evidence type="ECO:0000313" key="3">
    <source>
        <dbReference type="Proteomes" id="UP000054538"/>
    </source>
</evidence>
<dbReference type="EMBL" id="KN827047">
    <property type="protein sequence ID" value="KIK77319.1"/>
    <property type="molecule type" value="Genomic_DNA"/>
</dbReference>
<protein>
    <submittedName>
        <fullName evidence="2">Uncharacterized protein</fullName>
    </submittedName>
</protein>
<dbReference type="HOGENOM" id="CLU_2455398_0_0_1"/>
<organism evidence="2 3">
    <name type="scientific">Paxillus rubicundulus Ve08.2h10</name>
    <dbReference type="NCBI Taxonomy" id="930991"/>
    <lineage>
        <taxon>Eukaryota</taxon>
        <taxon>Fungi</taxon>
        <taxon>Dikarya</taxon>
        <taxon>Basidiomycota</taxon>
        <taxon>Agaricomycotina</taxon>
        <taxon>Agaricomycetes</taxon>
        <taxon>Agaricomycetidae</taxon>
        <taxon>Boletales</taxon>
        <taxon>Paxilineae</taxon>
        <taxon>Paxillaceae</taxon>
        <taxon>Paxillus</taxon>
    </lineage>
</organism>
<dbReference type="InParanoid" id="A0A0D0D9Y9"/>
<sequence length="89" mass="9633">MPTQTHGDAVHDPGSHTNSPGNETKEPPDKIHIQLKGERNGLLSLNVKLTNVKTNTKLDDNESKPPRDPVGMPDGQECQGHQVEGAEMS</sequence>
<reference evidence="2 3" key="1">
    <citation type="submission" date="2014-04" db="EMBL/GenBank/DDBJ databases">
        <authorList>
            <consortium name="DOE Joint Genome Institute"/>
            <person name="Kuo A."/>
            <person name="Kohler A."/>
            <person name="Jargeat P."/>
            <person name="Nagy L.G."/>
            <person name="Floudas D."/>
            <person name="Copeland A."/>
            <person name="Barry K.W."/>
            <person name="Cichocki N."/>
            <person name="Veneault-Fourrey C."/>
            <person name="LaButti K."/>
            <person name="Lindquist E.A."/>
            <person name="Lipzen A."/>
            <person name="Lundell T."/>
            <person name="Morin E."/>
            <person name="Murat C."/>
            <person name="Sun H."/>
            <person name="Tunlid A."/>
            <person name="Henrissat B."/>
            <person name="Grigoriev I.V."/>
            <person name="Hibbett D.S."/>
            <person name="Martin F."/>
            <person name="Nordberg H.P."/>
            <person name="Cantor M.N."/>
            <person name="Hua S.X."/>
        </authorList>
    </citation>
    <scope>NUCLEOTIDE SEQUENCE [LARGE SCALE GENOMIC DNA]</scope>
    <source>
        <strain evidence="2 3">Ve08.2h10</strain>
    </source>
</reference>
<dbReference type="Proteomes" id="UP000054538">
    <property type="component" value="Unassembled WGS sequence"/>
</dbReference>
<feature type="compositionally biased region" description="Basic and acidic residues" evidence="1">
    <location>
        <begin position="56"/>
        <end position="67"/>
    </location>
</feature>
<dbReference type="AlphaFoldDB" id="A0A0D0D9Y9"/>
<evidence type="ECO:0000313" key="2">
    <source>
        <dbReference type="EMBL" id="KIK77319.1"/>
    </source>
</evidence>
<evidence type="ECO:0000256" key="1">
    <source>
        <dbReference type="SAM" id="MobiDB-lite"/>
    </source>
</evidence>
<feature type="region of interest" description="Disordered" evidence="1">
    <location>
        <begin position="1"/>
        <end position="29"/>
    </location>
</feature>
<gene>
    <name evidence="2" type="ORF">PAXRUDRAFT_167278</name>
</gene>
<reference evidence="3" key="2">
    <citation type="submission" date="2015-01" db="EMBL/GenBank/DDBJ databases">
        <title>Evolutionary Origins and Diversification of the Mycorrhizal Mutualists.</title>
        <authorList>
            <consortium name="DOE Joint Genome Institute"/>
            <consortium name="Mycorrhizal Genomics Consortium"/>
            <person name="Kohler A."/>
            <person name="Kuo A."/>
            <person name="Nagy L.G."/>
            <person name="Floudas D."/>
            <person name="Copeland A."/>
            <person name="Barry K.W."/>
            <person name="Cichocki N."/>
            <person name="Veneault-Fourrey C."/>
            <person name="LaButti K."/>
            <person name="Lindquist E.A."/>
            <person name="Lipzen A."/>
            <person name="Lundell T."/>
            <person name="Morin E."/>
            <person name="Murat C."/>
            <person name="Riley R."/>
            <person name="Ohm R."/>
            <person name="Sun H."/>
            <person name="Tunlid A."/>
            <person name="Henrissat B."/>
            <person name="Grigoriev I.V."/>
            <person name="Hibbett D.S."/>
            <person name="Martin F."/>
        </authorList>
    </citation>
    <scope>NUCLEOTIDE SEQUENCE [LARGE SCALE GENOMIC DNA]</scope>
    <source>
        <strain evidence="3">Ve08.2h10</strain>
    </source>
</reference>